<sequence>MILNVGIILVTHLSGRGENDCDGNNTHGPQVSHVIASDNNRDQLEVARCNLHHLQVPVTLLKADAERLPLQDSSINTVLCDFPFGQKYKLTVEDKQLLGGVLKEMQSGVTTGQSIFTTEGGKIKTPFVVKIALSNGHAAVK</sequence>
<keyword evidence="1" id="KW-0732">Signal</keyword>
<evidence type="ECO:0000313" key="4">
    <source>
        <dbReference type="Proteomes" id="UP000770661"/>
    </source>
</evidence>
<dbReference type="Proteomes" id="UP000770661">
    <property type="component" value="Unassembled WGS sequence"/>
</dbReference>
<proteinExistence type="predicted"/>
<dbReference type="InterPro" id="IPR000241">
    <property type="entry name" value="RlmKL-like_Mtase"/>
</dbReference>
<evidence type="ECO:0000256" key="1">
    <source>
        <dbReference type="SAM" id="SignalP"/>
    </source>
</evidence>
<dbReference type="GO" id="GO:0043527">
    <property type="term" value="C:tRNA methyltransferase complex"/>
    <property type="evidence" value="ECO:0007669"/>
    <property type="project" value="UniProtKB-ARBA"/>
</dbReference>
<keyword evidence="4" id="KW-1185">Reference proteome</keyword>
<feature type="chain" id="PRO_5035284570" description="Ribosomal RNA large subunit methyltransferase K/L-like methyltransferase domain-containing protein" evidence="1">
    <location>
        <begin position="18"/>
        <end position="141"/>
    </location>
</feature>
<dbReference type="PANTHER" id="PTHR14911:SF1">
    <property type="entry name" value="THUMP DOMAIN-CONTAINING PROTEIN 2"/>
    <property type="match status" value="1"/>
</dbReference>
<evidence type="ECO:0000313" key="3">
    <source>
        <dbReference type="EMBL" id="KAG0726913.1"/>
    </source>
</evidence>
<dbReference type="GO" id="GO:0030488">
    <property type="term" value="P:tRNA methylation"/>
    <property type="evidence" value="ECO:0007669"/>
    <property type="project" value="TreeGrafter"/>
</dbReference>
<accession>A0A8J4YHY2</accession>
<dbReference type="EMBL" id="JACEEZ010003881">
    <property type="protein sequence ID" value="KAG0726913.1"/>
    <property type="molecule type" value="Genomic_DNA"/>
</dbReference>
<evidence type="ECO:0000259" key="2">
    <source>
        <dbReference type="Pfam" id="PF01170"/>
    </source>
</evidence>
<dbReference type="PANTHER" id="PTHR14911">
    <property type="entry name" value="THUMP DOMAIN-CONTAINING"/>
    <property type="match status" value="1"/>
</dbReference>
<reference evidence="3" key="1">
    <citation type="submission" date="2020-07" db="EMBL/GenBank/DDBJ databases">
        <title>The High-quality genome of the commercially important snow crab, Chionoecetes opilio.</title>
        <authorList>
            <person name="Jeong J.-H."/>
            <person name="Ryu S."/>
        </authorList>
    </citation>
    <scope>NUCLEOTIDE SEQUENCE</scope>
    <source>
        <strain evidence="3">MADBK_172401_WGS</strain>
        <tissue evidence="3">Digestive gland</tissue>
    </source>
</reference>
<dbReference type="InterPro" id="IPR029063">
    <property type="entry name" value="SAM-dependent_MTases_sf"/>
</dbReference>
<gene>
    <name evidence="3" type="ORF">GWK47_004145</name>
</gene>
<name>A0A8J4YHY2_CHIOP</name>
<comment type="caution">
    <text evidence="3">The sequence shown here is derived from an EMBL/GenBank/DDBJ whole genome shotgun (WGS) entry which is preliminary data.</text>
</comment>
<organism evidence="3 4">
    <name type="scientific">Chionoecetes opilio</name>
    <name type="common">Atlantic snow crab</name>
    <name type="synonym">Cancer opilio</name>
    <dbReference type="NCBI Taxonomy" id="41210"/>
    <lineage>
        <taxon>Eukaryota</taxon>
        <taxon>Metazoa</taxon>
        <taxon>Ecdysozoa</taxon>
        <taxon>Arthropoda</taxon>
        <taxon>Crustacea</taxon>
        <taxon>Multicrustacea</taxon>
        <taxon>Malacostraca</taxon>
        <taxon>Eumalacostraca</taxon>
        <taxon>Eucarida</taxon>
        <taxon>Decapoda</taxon>
        <taxon>Pleocyemata</taxon>
        <taxon>Brachyura</taxon>
        <taxon>Eubrachyura</taxon>
        <taxon>Majoidea</taxon>
        <taxon>Majidae</taxon>
        <taxon>Chionoecetes</taxon>
    </lineage>
</organism>
<feature type="domain" description="Ribosomal RNA large subunit methyltransferase K/L-like methyltransferase" evidence="2">
    <location>
        <begin position="31"/>
        <end position="118"/>
    </location>
</feature>
<dbReference type="AlphaFoldDB" id="A0A8J4YHY2"/>
<dbReference type="SUPFAM" id="SSF53335">
    <property type="entry name" value="S-adenosyl-L-methionine-dependent methyltransferases"/>
    <property type="match status" value="1"/>
</dbReference>
<dbReference type="Pfam" id="PF01170">
    <property type="entry name" value="UPF0020"/>
    <property type="match status" value="1"/>
</dbReference>
<dbReference type="GO" id="GO:0016423">
    <property type="term" value="F:tRNA (guanine) methyltransferase activity"/>
    <property type="evidence" value="ECO:0007669"/>
    <property type="project" value="TreeGrafter"/>
</dbReference>
<protein>
    <recommendedName>
        <fullName evidence="2">Ribosomal RNA large subunit methyltransferase K/L-like methyltransferase domain-containing protein</fullName>
    </recommendedName>
</protein>
<dbReference type="OrthoDB" id="2013972at2759"/>
<dbReference type="Gene3D" id="3.40.50.150">
    <property type="entry name" value="Vaccinia Virus protein VP39"/>
    <property type="match status" value="1"/>
</dbReference>
<feature type="signal peptide" evidence="1">
    <location>
        <begin position="1"/>
        <end position="17"/>
    </location>
</feature>